<evidence type="ECO:0000256" key="3">
    <source>
        <dbReference type="ARBA" id="ARBA00022729"/>
    </source>
</evidence>
<dbReference type="GO" id="GO:0030247">
    <property type="term" value="F:polysaccharide binding"/>
    <property type="evidence" value="ECO:0007669"/>
    <property type="project" value="InterPro"/>
</dbReference>
<dbReference type="GO" id="GO:0005524">
    <property type="term" value="F:ATP binding"/>
    <property type="evidence" value="ECO:0007669"/>
    <property type="project" value="UniProtKB-KW"/>
</dbReference>
<dbReference type="PANTHER" id="PTHR46008:SF20">
    <property type="entry name" value="PROTEIN KINASE DOMAIN-CONTAINING PROTEIN"/>
    <property type="match status" value="1"/>
</dbReference>
<evidence type="ECO:0000256" key="1">
    <source>
        <dbReference type="ARBA" id="ARBA00004167"/>
    </source>
</evidence>
<dbReference type="GO" id="GO:0016301">
    <property type="term" value="F:kinase activity"/>
    <property type="evidence" value="ECO:0007669"/>
    <property type="project" value="TreeGrafter"/>
</dbReference>
<keyword evidence="6" id="KW-1133">Transmembrane helix</keyword>
<evidence type="ECO:0000256" key="7">
    <source>
        <dbReference type="ARBA" id="ARBA00023136"/>
    </source>
</evidence>
<dbReference type="Pfam" id="PF13947">
    <property type="entry name" value="GUB_WAK_bind"/>
    <property type="match status" value="1"/>
</dbReference>
<evidence type="ECO:0000256" key="5">
    <source>
        <dbReference type="ARBA" id="ARBA00022840"/>
    </source>
</evidence>
<dbReference type="PANTHER" id="PTHR46008">
    <property type="entry name" value="LEAF RUST 10 DISEASE-RESISTANCE LOCUS RECEPTOR-LIKE PROTEIN KINASE-LIKE 1.4"/>
    <property type="match status" value="1"/>
</dbReference>
<dbReference type="EMBL" id="JAXIOK010000012">
    <property type="protein sequence ID" value="KAK4758358.1"/>
    <property type="molecule type" value="Genomic_DNA"/>
</dbReference>
<evidence type="ECO:0000256" key="4">
    <source>
        <dbReference type="ARBA" id="ARBA00022741"/>
    </source>
</evidence>
<proteinExistence type="predicted"/>
<dbReference type="GO" id="GO:0016020">
    <property type="term" value="C:membrane"/>
    <property type="evidence" value="ECO:0007669"/>
    <property type="project" value="UniProtKB-SubCell"/>
</dbReference>
<keyword evidence="7" id="KW-0472">Membrane</keyword>
<dbReference type="Proteomes" id="UP001345219">
    <property type="component" value="Chromosome 15"/>
</dbReference>
<evidence type="ECO:0000256" key="2">
    <source>
        <dbReference type="ARBA" id="ARBA00022692"/>
    </source>
</evidence>
<keyword evidence="4" id="KW-0547">Nucleotide-binding</keyword>
<keyword evidence="2" id="KW-0812">Transmembrane</keyword>
<sequence length="196" mass="21669">MAQSPLETVIGRDGGEATTAPRWTPVAGAHRGPVKSRGSFSCGSITGVSFPFWGGNRPDGCGYPPLKLNCEGNSTFISIAGLKYSVLGVDSQTQVLRIARQDFLLNGICLKKYIITTLHPQLFDFVVPRYMNFRYQHDINLASMAVNRIQNSAIHEHVDPELGFGADYTVRKTMTLVAELAFRCMQEDRDMRPTIA</sequence>
<reference evidence="10 11" key="1">
    <citation type="journal article" date="2023" name="Hortic Res">
        <title>Pangenome of water caltrop reveals structural variations and asymmetric subgenome divergence after allopolyploidization.</title>
        <authorList>
            <person name="Zhang X."/>
            <person name="Chen Y."/>
            <person name="Wang L."/>
            <person name="Yuan Y."/>
            <person name="Fang M."/>
            <person name="Shi L."/>
            <person name="Lu R."/>
            <person name="Comes H.P."/>
            <person name="Ma Y."/>
            <person name="Chen Y."/>
            <person name="Huang G."/>
            <person name="Zhou Y."/>
            <person name="Zheng Z."/>
            <person name="Qiu Y."/>
        </authorList>
    </citation>
    <scope>NUCLEOTIDE SEQUENCE [LARGE SCALE GENOMIC DNA]</scope>
    <source>
        <tissue evidence="10">Roots</tissue>
    </source>
</reference>
<evidence type="ECO:0000313" key="11">
    <source>
        <dbReference type="Proteomes" id="UP001345219"/>
    </source>
</evidence>
<accession>A0AAN7Q2Z0</accession>
<feature type="domain" description="Wall-associated receptor kinase galacturonan-binding" evidence="9">
    <location>
        <begin position="41"/>
        <end position="100"/>
    </location>
</feature>
<evidence type="ECO:0000256" key="8">
    <source>
        <dbReference type="SAM" id="MobiDB-lite"/>
    </source>
</evidence>
<feature type="region of interest" description="Disordered" evidence="8">
    <location>
        <begin position="1"/>
        <end position="35"/>
    </location>
</feature>
<protein>
    <recommendedName>
        <fullName evidence="9">Wall-associated receptor kinase galacturonan-binding domain-containing protein</fullName>
    </recommendedName>
</protein>
<comment type="subcellular location">
    <subcellularLocation>
        <location evidence="1">Membrane</location>
        <topology evidence="1">Single-pass membrane protein</topology>
    </subcellularLocation>
</comment>
<gene>
    <name evidence="10" type="ORF">SAY87_019659</name>
</gene>
<keyword evidence="5" id="KW-0067">ATP-binding</keyword>
<dbReference type="InterPro" id="IPR025287">
    <property type="entry name" value="WAK_GUB"/>
</dbReference>
<evidence type="ECO:0000256" key="6">
    <source>
        <dbReference type="ARBA" id="ARBA00022989"/>
    </source>
</evidence>
<organism evidence="10 11">
    <name type="scientific">Trapa incisa</name>
    <dbReference type="NCBI Taxonomy" id="236973"/>
    <lineage>
        <taxon>Eukaryota</taxon>
        <taxon>Viridiplantae</taxon>
        <taxon>Streptophyta</taxon>
        <taxon>Embryophyta</taxon>
        <taxon>Tracheophyta</taxon>
        <taxon>Spermatophyta</taxon>
        <taxon>Magnoliopsida</taxon>
        <taxon>eudicotyledons</taxon>
        <taxon>Gunneridae</taxon>
        <taxon>Pentapetalae</taxon>
        <taxon>rosids</taxon>
        <taxon>malvids</taxon>
        <taxon>Myrtales</taxon>
        <taxon>Lythraceae</taxon>
        <taxon>Trapa</taxon>
    </lineage>
</organism>
<comment type="caution">
    <text evidence="10">The sequence shown here is derived from an EMBL/GenBank/DDBJ whole genome shotgun (WGS) entry which is preliminary data.</text>
</comment>
<keyword evidence="3" id="KW-0732">Signal</keyword>
<name>A0AAN7Q2Z0_9MYRT</name>
<keyword evidence="11" id="KW-1185">Reference proteome</keyword>
<dbReference type="AlphaFoldDB" id="A0AAN7Q2Z0"/>
<evidence type="ECO:0000259" key="9">
    <source>
        <dbReference type="Pfam" id="PF13947"/>
    </source>
</evidence>
<evidence type="ECO:0000313" key="10">
    <source>
        <dbReference type="EMBL" id="KAK4758358.1"/>
    </source>
</evidence>